<dbReference type="Gene3D" id="2.130.10.10">
    <property type="entry name" value="YVTN repeat-like/Quinoprotein amine dehydrogenase"/>
    <property type="match status" value="2"/>
</dbReference>
<gene>
    <name evidence="8" type="ORF">B0T16DRAFT_331516</name>
</gene>
<accession>A0AA39Y213</accession>
<dbReference type="InterPro" id="IPR036322">
    <property type="entry name" value="WD40_repeat_dom_sf"/>
</dbReference>
<feature type="region of interest" description="Disordered" evidence="7">
    <location>
        <begin position="1"/>
        <end position="61"/>
    </location>
</feature>
<dbReference type="PROSITE" id="PS00678">
    <property type="entry name" value="WD_REPEATS_1"/>
    <property type="match status" value="1"/>
</dbReference>
<dbReference type="Pfam" id="PF00400">
    <property type="entry name" value="WD40"/>
    <property type="match status" value="3"/>
</dbReference>
<proteinExistence type="inferred from homology"/>
<keyword evidence="2 6" id="KW-0853">WD repeat</keyword>
<keyword evidence="4" id="KW-0833">Ubl conjugation pathway</keyword>
<feature type="repeat" description="WD" evidence="6">
    <location>
        <begin position="323"/>
        <end position="360"/>
    </location>
</feature>
<dbReference type="InterPro" id="IPR001680">
    <property type="entry name" value="WD40_rpt"/>
</dbReference>
<feature type="compositionally biased region" description="Low complexity" evidence="7">
    <location>
        <begin position="11"/>
        <end position="22"/>
    </location>
</feature>
<keyword evidence="9" id="KW-1185">Reference proteome</keyword>
<dbReference type="InterPro" id="IPR051865">
    <property type="entry name" value="WD-repeat_CDT2_adapter"/>
</dbReference>
<evidence type="ECO:0000256" key="5">
    <source>
        <dbReference type="ARBA" id="ARBA00038344"/>
    </source>
</evidence>
<dbReference type="GO" id="GO:0030674">
    <property type="term" value="F:protein-macromolecule adaptor activity"/>
    <property type="evidence" value="ECO:0007669"/>
    <property type="project" value="TreeGrafter"/>
</dbReference>
<dbReference type="GO" id="GO:0043161">
    <property type="term" value="P:proteasome-mediated ubiquitin-dependent protein catabolic process"/>
    <property type="evidence" value="ECO:0007669"/>
    <property type="project" value="TreeGrafter"/>
</dbReference>
<keyword evidence="3" id="KW-0677">Repeat</keyword>
<evidence type="ECO:0000256" key="4">
    <source>
        <dbReference type="ARBA" id="ARBA00022786"/>
    </source>
</evidence>
<comment type="pathway">
    <text evidence="1">Protein modification; protein ubiquitination.</text>
</comment>
<dbReference type="PROSITE" id="PS50294">
    <property type="entry name" value="WD_REPEATS_REGION"/>
    <property type="match status" value="1"/>
</dbReference>
<evidence type="ECO:0000256" key="2">
    <source>
        <dbReference type="ARBA" id="ARBA00022574"/>
    </source>
</evidence>
<dbReference type="PANTHER" id="PTHR22852">
    <property type="entry name" value="LETHAL 2 DENTICLELESS PROTEIN RETINOIC ACID-REGULATED NUCLEAR MATRIX-ASSOCIATED PROTEIN"/>
    <property type="match status" value="1"/>
</dbReference>
<feature type="region of interest" description="Disordered" evidence="7">
    <location>
        <begin position="95"/>
        <end position="155"/>
    </location>
</feature>
<evidence type="ECO:0000313" key="8">
    <source>
        <dbReference type="EMBL" id="KAK0643095.1"/>
    </source>
</evidence>
<dbReference type="GO" id="GO:0005634">
    <property type="term" value="C:nucleus"/>
    <property type="evidence" value="ECO:0007669"/>
    <property type="project" value="TreeGrafter"/>
</dbReference>
<reference evidence="8" key="1">
    <citation type="submission" date="2023-06" db="EMBL/GenBank/DDBJ databases">
        <title>Genome-scale phylogeny and comparative genomics of the fungal order Sordariales.</title>
        <authorList>
            <consortium name="Lawrence Berkeley National Laboratory"/>
            <person name="Hensen N."/>
            <person name="Bonometti L."/>
            <person name="Westerberg I."/>
            <person name="Brannstrom I.O."/>
            <person name="Guillou S."/>
            <person name="Cros-Aarteil S."/>
            <person name="Calhoun S."/>
            <person name="Haridas S."/>
            <person name="Kuo A."/>
            <person name="Mondo S."/>
            <person name="Pangilinan J."/>
            <person name="Riley R."/>
            <person name="Labutti K."/>
            <person name="Andreopoulos B."/>
            <person name="Lipzen A."/>
            <person name="Chen C."/>
            <person name="Yanf M."/>
            <person name="Daum C."/>
            <person name="Ng V."/>
            <person name="Clum A."/>
            <person name="Steindorff A."/>
            <person name="Ohm R."/>
            <person name="Martin F."/>
            <person name="Silar P."/>
            <person name="Natvig D."/>
            <person name="Lalanne C."/>
            <person name="Gautier V."/>
            <person name="Ament-Velasquez S.L."/>
            <person name="Kruys A."/>
            <person name="Hutchinson M.I."/>
            <person name="Powell A.J."/>
            <person name="Barry K."/>
            <person name="Miller A.N."/>
            <person name="Grigoriev I.V."/>
            <person name="Debuchy R."/>
            <person name="Gladieux P."/>
            <person name="Thoren M.H."/>
            <person name="Johannesson H."/>
        </authorList>
    </citation>
    <scope>NUCLEOTIDE SEQUENCE</scope>
    <source>
        <strain evidence="8">SMH2532-1</strain>
    </source>
</reference>
<dbReference type="InterPro" id="IPR019775">
    <property type="entry name" value="WD40_repeat_CS"/>
</dbReference>
<protein>
    <submittedName>
        <fullName evidence="8">WD40-repeat-containing domain protein</fullName>
    </submittedName>
</protein>
<evidence type="ECO:0000256" key="6">
    <source>
        <dbReference type="PROSITE-ProRule" id="PRU00221"/>
    </source>
</evidence>
<dbReference type="SMART" id="SM00320">
    <property type="entry name" value="WD40"/>
    <property type="match status" value="6"/>
</dbReference>
<dbReference type="PANTHER" id="PTHR22852:SF0">
    <property type="entry name" value="DENTICLELESS PROTEIN HOMOLOG"/>
    <property type="match status" value="1"/>
</dbReference>
<sequence>MTDKLLSGTKSSAMLSNNLMSSPPRAPPSRGKERRNPSITPRKFQRFFTPRSRVSSQPSAARMALRDLVGPALNRCQTPSSPLKPISEENYLNDQPVSYRGAKRRKVQHTPDRLQCPLPSPLASSPAFLQTPEVRPGLRSPIQSLRSRQAPEDATFFDDTASEDDEDELELPVEEKPLVVPVPLSRRGFGGQLVQRMTGRMSGPGDRAPGRPVADWRSETANFYSKPKDVHMCSSHEGAVRSIPFCTTSCNKNSLVAVGDEEGYVRLLDSGKEFSKIHLSFPVHGNAVIDLEFSEDDYLLATASGDQTGRVIDMMTQTPISILGHHTASLKQVRFQPGRGSSCVLATSGRDGSVQIWDLRCRGGPVQEVVIRPEAGLHHRISKPISPGCVVNSIYDAHARPVKPTTKSLTAGTGSLNASADVARIGEVPGRIGEVSVTALQFLPAGREHLLLTACEADASIKLWDIRAIHTSRHYKTSTPISFTAPPPSHAAWRPFGISAMTLGGDGSRLYALCKDNTVYAYSTAHLVMGHAPELALTRPGQEPPRRRHHYGTAHQGLGPIYGFRHPMFHATSFYVKAKIRPAAAGREELLAVGSSDGCAVIFPTDERFIQDAWTHPDESYLIGKATASLPPPQGGRRDALSRPSLVRTNSGTNMFARQTDTMPVVQRGTPLVRGHDKEVGALTWTNEGRLVTVGDDFLVRRWSEGREEAADLRLGGETEGRRWGCGWADVGDAWFGDEEDW</sequence>
<dbReference type="InterPro" id="IPR015943">
    <property type="entry name" value="WD40/YVTN_repeat-like_dom_sf"/>
</dbReference>
<organism evidence="8 9">
    <name type="scientific">Cercophora newfieldiana</name>
    <dbReference type="NCBI Taxonomy" id="92897"/>
    <lineage>
        <taxon>Eukaryota</taxon>
        <taxon>Fungi</taxon>
        <taxon>Dikarya</taxon>
        <taxon>Ascomycota</taxon>
        <taxon>Pezizomycotina</taxon>
        <taxon>Sordariomycetes</taxon>
        <taxon>Sordariomycetidae</taxon>
        <taxon>Sordariales</taxon>
        <taxon>Lasiosphaeriaceae</taxon>
        <taxon>Cercophora</taxon>
    </lineage>
</organism>
<evidence type="ECO:0000256" key="1">
    <source>
        <dbReference type="ARBA" id="ARBA00004906"/>
    </source>
</evidence>
<evidence type="ECO:0000256" key="7">
    <source>
        <dbReference type="SAM" id="MobiDB-lite"/>
    </source>
</evidence>
<dbReference type="AlphaFoldDB" id="A0AA39Y213"/>
<dbReference type="EMBL" id="JAULSV010000005">
    <property type="protein sequence ID" value="KAK0643095.1"/>
    <property type="molecule type" value="Genomic_DNA"/>
</dbReference>
<evidence type="ECO:0000313" key="9">
    <source>
        <dbReference type="Proteomes" id="UP001174936"/>
    </source>
</evidence>
<comment type="caution">
    <text evidence="8">The sequence shown here is derived from an EMBL/GenBank/DDBJ whole genome shotgun (WGS) entry which is preliminary data.</text>
</comment>
<evidence type="ECO:0000256" key="3">
    <source>
        <dbReference type="ARBA" id="ARBA00022737"/>
    </source>
</evidence>
<feature type="repeat" description="WD" evidence="6">
    <location>
        <begin position="281"/>
        <end position="322"/>
    </location>
</feature>
<dbReference type="PROSITE" id="PS50082">
    <property type="entry name" value="WD_REPEATS_2"/>
    <property type="match status" value="2"/>
</dbReference>
<comment type="similarity">
    <text evidence="5">Belongs to the WD repeat cdt2 family.</text>
</comment>
<name>A0AA39Y213_9PEZI</name>
<dbReference type="Proteomes" id="UP001174936">
    <property type="component" value="Unassembled WGS sequence"/>
</dbReference>
<dbReference type="SUPFAM" id="SSF50978">
    <property type="entry name" value="WD40 repeat-like"/>
    <property type="match status" value="1"/>
</dbReference>